<gene>
    <name evidence="1" type="ORF">EI983_08415</name>
</gene>
<dbReference type="Proteomes" id="UP000428330">
    <property type="component" value="Chromosome"/>
</dbReference>
<evidence type="ECO:0000313" key="1">
    <source>
        <dbReference type="EMBL" id="QGX98303.1"/>
    </source>
</evidence>
<sequence length="171" mass="18909">MRRLTTLLVISTLVLSACSGWRDSRVNPSNWFGKSRSAPAPQATAANPNPLIPEQVGIFRRDKRAVYEGTLLDEVTDVVVERTSTGAIVRVTGQSRLQGAHDVRLTSETDGKPVDGVLSFSLKAIQPQNQGVGTREGRTVRVGRYISRQVLEETSTIRIVAERNVRTTRRR</sequence>
<keyword evidence="2" id="KW-1185">Reference proteome</keyword>
<proteinExistence type="predicted"/>
<evidence type="ECO:0000313" key="2">
    <source>
        <dbReference type="Proteomes" id="UP000428330"/>
    </source>
</evidence>
<name>A0A6I6IR12_9RHOB</name>
<dbReference type="EMBL" id="CP034348">
    <property type="protein sequence ID" value="QGX98303.1"/>
    <property type="molecule type" value="Genomic_DNA"/>
</dbReference>
<dbReference type="KEGG" id="rom:EI983_08415"/>
<dbReference type="AlphaFoldDB" id="A0A6I6IR12"/>
<protein>
    <submittedName>
        <fullName evidence="1">Uncharacterized protein</fullName>
    </submittedName>
</protein>
<accession>A0A6I6IR12</accession>
<organism evidence="1 2">
    <name type="scientific">Roseovarius faecimaris</name>
    <dbReference type="NCBI Taxonomy" id="2494550"/>
    <lineage>
        <taxon>Bacteria</taxon>
        <taxon>Pseudomonadati</taxon>
        <taxon>Pseudomonadota</taxon>
        <taxon>Alphaproteobacteria</taxon>
        <taxon>Rhodobacterales</taxon>
        <taxon>Roseobacteraceae</taxon>
        <taxon>Roseovarius</taxon>
    </lineage>
</organism>
<dbReference type="RefSeq" id="WP_157706936.1">
    <property type="nucleotide sequence ID" value="NZ_CP034348.1"/>
</dbReference>
<reference evidence="2" key="1">
    <citation type="submission" date="2018-12" db="EMBL/GenBank/DDBJ databases">
        <title>Complete genome sequence of Roseovarius sp. MME-070.</title>
        <authorList>
            <person name="Nam Y.-D."/>
            <person name="Kang J."/>
            <person name="Chung W.-H."/>
            <person name="Park Y.S."/>
        </authorList>
    </citation>
    <scope>NUCLEOTIDE SEQUENCE [LARGE SCALE GENOMIC DNA]</scope>
    <source>
        <strain evidence="2">MME-070</strain>
    </source>
</reference>
<dbReference type="OrthoDB" id="7773807at2"/>
<dbReference type="PROSITE" id="PS51257">
    <property type="entry name" value="PROKAR_LIPOPROTEIN"/>
    <property type="match status" value="1"/>
</dbReference>